<organism evidence="2 3">
    <name type="scientific">Desulfocapsa sulfexigens (strain DSM 10523 / SB164P1)</name>
    <dbReference type="NCBI Taxonomy" id="1167006"/>
    <lineage>
        <taxon>Bacteria</taxon>
        <taxon>Pseudomonadati</taxon>
        <taxon>Thermodesulfobacteriota</taxon>
        <taxon>Desulfobulbia</taxon>
        <taxon>Desulfobulbales</taxon>
        <taxon>Desulfocapsaceae</taxon>
        <taxon>Desulfocapsa</taxon>
    </lineage>
</organism>
<evidence type="ECO:0000313" key="2">
    <source>
        <dbReference type="EMBL" id="AGF77737.1"/>
    </source>
</evidence>
<evidence type="ECO:0000259" key="1">
    <source>
        <dbReference type="Pfam" id="PF03372"/>
    </source>
</evidence>
<dbReference type="STRING" id="1167006.UWK_01169"/>
<dbReference type="SUPFAM" id="SSF56219">
    <property type="entry name" value="DNase I-like"/>
    <property type="match status" value="1"/>
</dbReference>
<keyword evidence="3" id="KW-1185">Reference proteome</keyword>
<dbReference type="EMBL" id="CP003985">
    <property type="protein sequence ID" value="AGF77737.1"/>
    <property type="molecule type" value="Genomic_DNA"/>
</dbReference>
<keyword evidence="2" id="KW-0378">Hydrolase</keyword>
<dbReference type="RefSeq" id="WP_015403431.1">
    <property type="nucleotide sequence ID" value="NC_020304.1"/>
</dbReference>
<proteinExistence type="predicted"/>
<dbReference type="Pfam" id="PF03372">
    <property type="entry name" value="Exo_endo_phos"/>
    <property type="match status" value="1"/>
</dbReference>
<dbReference type="KEGG" id="dsf:UWK_01169"/>
<feature type="domain" description="Endonuclease/exonuclease/phosphatase" evidence="1">
    <location>
        <begin position="32"/>
        <end position="234"/>
    </location>
</feature>
<dbReference type="AlphaFoldDB" id="M1P7Q9"/>
<accession>M1P7Q9</accession>
<dbReference type="InterPro" id="IPR036691">
    <property type="entry name" value="Endo/exonu/phosph_ase_sf"/>
</dbReference>
<dbReference type="GO" id="GO:0016787">
    <property type="term" value="F:hydrolase activity"/>
    <property type="evidence" value="ECO:0007669"/>
    <property type="project" value="UniProtKB-KW"/>
</dbReference>
<dbReference type="PANTHER" id="PTHR14859:SF15">
    <property type="entry name" value="ENDONUCLEASE_EXONUCLEASE_PHOSPHATASE DOMAIN-CONTAINING PROTEIN"/>
    <property type="match status" value="1"/>
</dbReference>
<dbReference type="Proteomes" id="UP000011721">
    <property type="component" value="Chromosome"/>
</dbReference>
<dbReference type="InterPro" id="IPR051916">
    <property type="entry name" value="GPI-anchor_lipid_remodeler"/>
</dbReference>
<dbReference type="OrthoDB" id="155529at2"/>
<dbReference type="InterPro" id="IPR005135">
    <property type="entry name" value="Endo/exonuclease/phosphatase"/>
</dbReference>
<dbReference type="GO" id="GO:0016020">
    <property type="term" value="C:membrane"/>
    <property type="evidence" value="ECO:0007669"/>
    <property type="project" value="GOC"/>
</dbReference>
<reference evidence="3" key="1">
    <citation type="journal article" date="2013" name="Stand. Genomic Sci.">
        <title>Complete genome sequence of Desulfocapsa sulfexigens, a marine deltaproteobacterium specialized in disproportionating inorganic sulfur compounds.</title>
        <authorList>
            <person name="Finster K.W."/>
            <person name="Kjeldsen K.U."/>
            <person name="Kube M."/>
            <person name="Reinhardt R."/>
            <person name="Mussmann M."/>
            <person name="Amann R."/>
            <person name="Schreiber L."/>
        </authorList>
    </citation>
    <scope>NUCLEOTIDE SEQUENCE [LARGE SCALE GENOMIC DNA]</scope>
    <source>
        <strain evidence="3">DSM 10523 / SB164P1</strain>
    </source>
</reference>
<dbReference type="Gene3D" id="3.60.10.10">
    <property type="entry name" value="Endonuclease/exonuclease/phosphatase"/>
    <property type="match status" value="1"/>
</dbReference>
<gene>
    <name evidence="2" type="ordered locus">UWK_01169</name>
</gene>
<protein>
    <submittedName>
        <fullName evidence="2">Metal-dependent hydrolase</fullName>
    </submittedName>
</protein>
<dbReference type="GO" id="GO:0006506">
    <property type="term" value="P:GPI anchor biosynthetic process"/>
    <property type="evidence" value="ECO:0007669"/>
    <property type="project" value="TreeGrafter"/>
</dbReference>
<sequence length="247" mass="27749">MRFLLYNIRYATGHGYGYHLPLPFAGFFKKTNVNLGEIVTFIRSVAPDVIALVEVDSGSYRSHKSCQVRSIARALDHFHVVETKYGGGSLANKVPVLNKQGNGLLTNQKIIKHHFHYFKEGVKRLVIEVELEEVVVFTVHLSLKYRHRQQQLEHLHRIIAQCVKPVIVAGDFNTFGGDREVQLFLAATGLENANLTGVPSHPSHAPKRNLDFILHSPEIIASNFSIPDIRLSDHAPLICDFSFPGDH</sequence>
<dbReference type="PANTHER" id="PTHR14859">
    <property type="entry name" value="CALCOFLUOR WHITE HYPERSENSITIVE PROTEIN PRECURSOR"/>
    <property type="match status" value="1"/>
</dbReference>
<evidence type="ECO:0000313" key="3">
    <source>
        <dbReference type="Proteomes" id="UP000011721"/>
    </source>
</evidence>
<dbReference type="eggNOG" id="COG3568">
    <property type="taxonomic scope" value="Bacteria"/>
</dbReference>
<dbReference type="PATRIC" id="fig|1167006.5.peg.1297"/>
<dbReference type="HOGENOM" id="CLU_060500_4_2_7"/>
<name>M1P7Q9_DESSD</name>